<dbReference type="AlphaFoldDB" id="A0A6B8M1V3"/>
<keyword evidence="3" id="KW-0731">Sigma factor</keyword>
<feature type="domain" description="RNA polymerase sigma-70 region 2" evidence="5">
    <location>
        <begin position="13"/>
        <end position="76"/>
    </location>
</feature>
<dbReference type="Gene3D" id="1.10.10.10">
    <property type="entry name" value="Winged helix-like DNA-binding domain superfamily/Winged helix DNA-binding domain"/>
    <property type="match status" value="1"/>
</dbReference>
<dbReference type="InterPro" id="IPR013249">
    <property type="entry name" value="RNA_pol_sigma70_r4_t2"/>
</dbReference>
<dbReference type="Pfam" id="PF04542">
    <property type="entry name" value="Sigma70_r2"/>
    <property type="match status" value="1"/>
</dbReference>
<name>A0A6B8M1V3_9HYPH</name>
<dbReference type="GO" id="GO:0003677">
    <property type="term" value="F:DNA binding"/>
    <property type="evidence" value="ECO:0007669"/>
    <property type="project" value="InterPro"/>
</dbReference>
<dbReference type="Gene3D" id="1.10.1740.10">
    <property type="match status" value="1"/>
</dbReference>
<dbReference type="PANTHER" id="PTHR43133">
    <property type="entry name" value="RNA POLYMERASE ECF-TYPE SIGMA FACTO"/>
    <property type="match status" value="1"/>
</dbReference>
<dbReference type="KEGG" id="mpar:F7D14_01365"/>
<organism evidence="7 8">
    <name type="scientific">Methylocystis parvus</name>
    <dbReference type="NCBI Taxonomy" id="134"/>
    <lineage>
        <taxon>Bacteria</taxon>
        <taxon>Pseudomonadati</taxon>
        <taxon>Pseudomonadota</taxon>
        <taxon>Alphaproteobacteria</taxon>
        <taxon>Hyphomicrobiales</taxon>
        <taxon>Methylocystaceae</taxon>
        <taxon>Methylocystis</taxon>
    </lineage>
</organism>
<evidence type="ECO:0000256" key="3">
    <source>
        <dbReference type="ARBA" id="ARBA00023082"/>
    </source>
</evidence>
<gene>
    <name evidence="7" type="ORF">F7D14_01365</name>
</gene>
<accession>A0A6B8M1V3</accession>
<dbReference type="CDD" id="cd06171">
    <property type="entry name" value="Sigma70_r4"/>
    <property type="match status" value="1"/>
</dbReference>
<dbReference type="InterPro" id="IPR007627">
    <property type="entry name" value="RNA_pol_sigma70_r2"/>
</dbReference>
<dbReference type="SUPFAM" id="SSF88946">
    <property type="entry name" value="Sigma2 domain of RNA polymerase sigma factors"/>
    <property type="match status" value="1"/>
</dbReference>
<dbReference type="InterPro" id="IPR014284">
    <property type="entry name" value="RNA_pol_sigma-70_dom"/>
</dbReference>
<proteinExistence type="inferred from homology"/>
<evidence type="ECO:0000313" key="8">
    <source>
        <dbReference type="Proteomes" id="UP000422569"/>
    </source>
</evidence>
<keyword evidence="8" id="KW-1185">Reference proteome</keyword>
<evidence type="ECO:0000313" key="7">
    <source>
        <dbReference type="EMBL" id="QGM96262.1"/>
    </source>
</evidence>
<dbReference type="Proteomes" id="UP000422569">
    <property type="component" value="Chromosome"/>
</dbReference>
<evidence type="ECO:0000256" key="4">
    <source>
        <dbReference type="ARBA" id="ARBA00023163"/>
    </source>
</evidence>
<dbReference type="InterPro" id="IPR013324">
    <property type="entry name" value="RNA_pol_sigma_r3/r4-like"/>
</dbReference>
<dbReference type="Pfam" id="PF08281">
    <property type="entry name" value="Sigma70_r4_2"/>
    <property type="match status" value="1"/>
</dbReference>
<evidence type="ECO:0000259" key="6">
    <source>
        <dbReference type="Pfam" id="PF08281"/>
    </source>
</evidence>
<dbReference type="InterPro" id="IPR039425">
    <property type="entry name" value="RNA_pol_sigma-70-like"/>
</dbReference>
<keyword evidence="4" id="KW-0804">Transcription</keyword>
<dbReference type="GO" id="GO:0016987">
    <property type="term" value="F:sigma factor activity"/>
    <property type="evidence" value="ECO:0007669"/>
    <property type="project" value="UniProtKB-KW"/>
</dbReference>
<dbReference type="SUPFAM" id="SSF88659">
    <property type="entry name" value="Sigma3 and sigma4 domains of RNA polymerase sigma factors"/>
    <property type="match status" value="1"/>
</dbReference>
<dbReference type="PANTHER" id="PTHR43133:SF63">
    <property type="entry name" value="RNA POLYMERASE SIGMA FACTOR FECI-RELATED"/>
    <property type="match status" value="1"/>
</dbReference>
<sequence length="166" mass="18876">MSDQDRDSLRDVIARHARDVLRFLTRRVGADNAPDLAQETFLRVLRHAERGAVVNPAALLHATAANLARDYARRRRTENKYVVAGLTVDELLGPAPSPAARLEAEESVSRFFAALDALPPRCREVFIMRRFENLHQEEIARRLGISRNMVEKHLRAAFKELKQALK</sequence>
<reference evidence="7 8" key="1">
    <citation type="submission" date="2019-09" db="EMBL/GenBank/DDBJ databases">
        <title>Isolation and complete genome sequencing of Methylocystis species.</title>
        <authorList>
            <person name="Rumah B.L."/>
            <person name="Stead C.E."/>
            <person name="Stevens B.C."/>
            <person name="Minton N.P."/>
            <person name="Grosse-Honebrink A."/>
            <person name="Zhang Y."/>
        </authorList>
    </citation>
    <scope>NUCLEOTIDE SEQUENCE [LARGE SCALE GENOMIC DNA]</scope>
    <source>
        <strain evidence="7 8">BRCS2</strain>
    </source>
</reference>
<dbReference type="InterPro" id="IPR036388">
    <property type="entry name" value="WH-like_DNA-bd_sf"/>
</dbReference>
<protein>
    <submittedName>
        <fullName evidence="7">RNA polymerase sigma factor</fullName>
    </submittedName>
</protein>
<dbReference type="EMBL" id="CP044331">
    <property type="protein sequence ID" value="QGM96262.1"/>
    <property type="molecule type" value="Genomic_DNA"/>
</dbReference>
<dbReference type="RefSeq" id="WP_016918840.1">
    <property type="nucleotide sequence ID" value="NZ_CP044331.1"/>
</dbReference>
<evidence type="ECO:0000259" key="5">
    <source>
        <dbReference type="Pfam" id="PF04542"/>
    </source>
</evidence>
<evidence type="ECO:0000256" key="2">
    <source>
        <dbReference type="ARBA" id="ARBA00023015"/>
    </source>
</evidence>
<evidence type="ECO:0000256" key="1">
    <source>
        <dbReference type="ARBA" id="ARBA00010641"/>
    </source>
</evidence>
<dbReference type="GO" id="GO:0006352">
    <property type="term" value="P:DNA-templated transcription initiation"/>
    <property type="evidence" value="ECO:0007669"/>
    <property type="project" value="InterPro"/>
</dbReference>
<dbReference type="InterPro" id="IPR013325">
    <property type="entry name" value="RNA_pol_sigma_r2"/>
</dbReference>
<keyword evidence="2" id="KW-0805">Transcription regulation</keyword>
<dbReference type="NCBIfam" id="TIGR02937">
    <property type="entry name" value="sigma70-ECF"/>
    <property type="match status" value="1"/>
</dbReference>
<comment type="similarity">
    <text evidence="1">Belongs to the sigma-70 factor family. ECF subfamily.</text>
</comment>
<feature type="domain" description="RNA polymerase sigma factor 70 region 4 type 2" evidence="6">
    <location>
        <begin position="113"/>
        <end position="161"/>
    </location>
</feature>